<dbReference type="GO" id="GO:0000724">
    <property type="term" value="P:double-strand break repair via homologous recombination"/>
    <property type="evidence" value="ECO:0007669"/>
    <property type="project" value="TreeGrafter"/>
</dbReference>
<evidence type="ECO:0000313" key="8">
    <source>
        <dbReference type="Proteomes" id="UP000828390"/>
    </source>
</evidence>
<proteinExistence type="inferred from homology"/>
<reference evidence="7" key="2">
    <citation type="submission" date="2020-11" db="EMBL/GenBank/DDBJ databases">
        <authorList>
            <person name="McCartney M.A."/>
            <person name="Auch B."/>
            <person name="Kono T."/>
            <person name="Mallez S."/>
            <person name="Becker A."/>
            <person name="Gohl D.M."/>
            <person name="Silverstein K.A.T."/>
            <person name="Koren S."/>
            <person name="Bechman K.B."/>
            <person name="Herman A."/>
            <person name="Abrahante J.E."/>
            <person name="Garbe J."/>
        </authorList>
    </citation>
    <scope>NUCLEOTIDE SEQUENCE</scope>
    <source>
        <strain evidence="7">Duluth1</strain>
        <tissue evidence="7">Whole animal</tissue>
    </source>
</reference>
<evidence type="ECO:0000256" key="3">
    <source>
        <dbReference type="ARBA" id="ARBA00023235"/>
    </source>
</evidence>
<dbReference type="EC" id="5.6.2.4" evidence="5"/>
<dbReference type="Proteomes" id="UP000828390">
    <property type="component" value="Unassembled WGS sequence"/>
</dbReference>
<evidence type="ECO:0000256" key="5">
    <source>
        <dbReference type="ARBA" id="ARBA00034808"/>
    </source>
</evidence>
<dbReference type="InterPro" id="IPR027417">
    <property type="entry name" value="P-loop_NTPase"/>
</dbReference>
<evidence type="ECO:0000313" key="7">
    <source>
        <dbReference type="EMBL" id="KAH3798413.1"/>
    </source>
</evidence>
<comment type="caution">
    <text evidence="7">The sequence shown here is derived from an EMBL/GenBank/DDBJ whole genome shotgun (WGS) entry which is preliminary data.</text>
</comment>
<accession>A0A9D4FGF4</accession>
<dbReference type="GO" id="GO:0009378">
    <property type="term" value="F:four-way junction helicase activity"/>
    <property type="evidence" value="ECO:0007669"/>
    <property type="project" value="TreeGrafter"/>
</dbReference>
<dbReference type="PANTHER" id="PTHR13710:SF105">
    <property type="entry name" value="ATP-DEPENDENT DNA HELICASE Q1"/>
    <property type="match status" value="1"/>
</dbReference>
<evidence type="ECO:0000259" key="6">
    <source>
        <dbReference type="PROSITE" id="PS51192"/>
    </source>
</evidence>
<evidence type="ECO:0000256" key="1">
    <source>
        <dbReference type="ARBA" id="ARBA00005446"/>
    </source>
</evidence>
<dbReference type="InterPro" id="IPR011545">
    <property type="entry name" value="DEAD/DEAH_box_helicase_dom"/>
</dbReference>
<organism evidence="7 8">
    <name type="scientific">Dreissena polymorpha</name>
    <name type="common">Zebra mussel</name>
    <name type="synonym">Mytilus polymorpha</name>
    <dbReference type="NCBI Taxonomy" id="45954"/>
    <lineage>
        <taxon>Eukaryota</taxon>
        <taxon>Metazoa</taxon>
        <taxon>Spiralia</taxon>
        <taxon>Lophotrochozoa</taxon>
        <taxon>Mollusca</taxon>
        <taxon>Bivalvia</taxon>
        <taxon>Autobranchia</taxon>
        <taxon>Heteroconchia</taxon>
        <taxon>Euheterodonta</taxon>
        <taxon>Imparidentia</taxon>
        <taxon>Neoheterodontei</taxon>
        <taxon>Myida</taxon>
        <taxon>Dreissenoidea</taxon>
        <taxon>Dreissenidae</taxon>
        <taxon>Dreissena</taxon>
    </lineage>
</organism>
<comment type="catalytic activity">
    <reaction evidence="4">
        <text>Couples ATP hydrolysis with the unwinding of duplex DNA by translocating in the 3'-5' direction.</text>
        <dbReference type="EC" id="5.6.2.4"/>
    </reaction>
</comment>
<dbReference type="GO" id="GO:0043138">
    <property type="term" value="F:3'-5' DNA helicase activity"/>
    <property type="evidence" value="ECO:0007669"/>
    <property type="project" value="UniProtKB-EC"/>
</dbReference>
<dbReference type="PANTHER" id="PTHR13710">
    <property type="entry name" value="DNA HELICASE RECQ FAMILY MEMBER"/>
    <property type="match status" value="1"/>
</dbReference>
<keyword evidence="8" id="KW-1185">Reference proteome</keyword>
<dbReference type="GO" id="GO:0005694">
    <property type="term" value="C:chromosome"/>
    <property type="evidence" value="ECO:0007669"/>
    <property type="project" value="TreeGrafter"/>
</dbReference>
<keyword evidence="2" id="KW-0238">DNA-binding</keyword>
<feature type="domain" description="Helicase ATP-binding" evidence="6">
    <location>
        <begin position="18"/>
        <end position="101"/>
    </location>
</feature>
<dbReference type="GO" id="GO:0003677">
    <property type="term" value="F:DNA binding"/>
    <property type="evidence" value="ECO:0007669"/>
    <property type="project" value="UniProtKB-KW"/>
</dbReference>
<evidence type="ECO:0000256" key="4">
    <source>
        <dbReference type="ARBA" id="ARBA00034617"/>
    </source>
</evidence>
<comment type="similarity">
    <text evidence="1">Belongs to the helicase family. RecQ subfamily.</text>
</comment>
<gene>
    <name evidence="7" type="ORF">DPMN_152012</name>
</gene>
<dbReference type="InterPro" id="IPR014001">
    <property type="entry name" value="Helicase_ATP-bd"/>
</dbReference>
<reference evidence="7" key="1">
    <citation type="journal article" date="2019" name="bioRxiv">
        <title>The Genome of the Zebra Mussel, Dreissena polymorpha: A Resource for Invasive Species Research.</title>
        <authorList>
            <person name="McCartney M.A."/>
            <person name="Auch B."/>
            <person name="Kono T."/>
            <person name="Mallez S."/>
            <person name="Zhang Y."/>
            <person name="Obille A."/>
            <person name="Becker A."/>
            <person name="Abrahante J.E."/>
            <person name="Garbe J."/>
            <person name="Badalamenti J.P."/>
            <person name="Herman A."/>
            <person name="Mangelson H."/>
            <person name="Liachko I."/>
            <person name="Sullivan S."/>
            <person name="Sone E.D."/>
            <person name="Koren S."/>
            <person name="Silverstein K.A.T."/>
            <person name="Beckman K.B."/>
            <person name="Gohl D.M."/>
        </authorList>
    </citation>
    <scope>NUCLEOTIDE SEQUENCE</scope>
    <source>
        <strain evidence="7">Duluth1</strain>
        <tissue evidence="7">Whole animal</tissue>
    </source>
</reference>
<dbReference type="SUPFAM" id="SSF52540">
    <property type="entry name" value="P-loop containing nucleoside triphosphate hydrolases"/>
    <property type="match status" value="1"/>
</dbReference>
<dbReference type="GO" id="GO:0005524">
    <property type="term" value="F:ATP binding"/>
    <property type="evidence" value="ECO:0007669"/>
    <property type="project" value="InterPro"/>
</dbReference>
<name>A0A9D4FGF4_DREPO</name>
<dbReference type="EMBL" id="JAIWYP010000007">
    <property type="protein sequence ID" value="KAH3798413.1"/>
    <property type="molecule type" value="Genomic_DNA"/>
</dbReference>
<dbReference type="PROSITE" id="PS51192">
    <property type="entry name" value="HELICASE_ATP_BIND_1"/>
    <property type="match status" value="1"/>
</dbReference>
<protein>
    <recommendedName>
        <fullName evidence="5">DNA 3'-5' helicase</fullName>
        <ecNumber evidence="5">5.6.2.4</ecNumber>
    </recommendedName>
</protein>
<dbReference type="AlphaFoldDB" id="A0A9D4FGF4"/>
<sequence>MSIDTVDLSITKYFFFHPETVLNSLEVNKLFRSVKFQDYNKFLVIDEAHCVIEWGGEFRKDFKRIYQLKSLVSCPILALSATITKAGQTEIAKCLHLTNYEVVSASPAKDTIKMVVMNRPSPNSKGNTSFTPYDYIFVPVLQQLKSEIDNFEITIVYCKTINWIGYGYELAKQILGDEFYSGKPSEKTARVVMYHSSMEGSDGKVRCCII</sequence>
<evidence type="ECO:0000256" key="2">
    <source>
        <dbReference type="ARBA" id="ARBA00023125"/>
    </source>
</evidence>
<keyword evidence="3" id="KW-0413">Isomerase</keyword>
<dbReference type="Pfam" id="PF00270">
    <property type="entry name" value="DEAD"/>
    <property type="match status" value="1"/>
</dbReference>
<dbReference type="GO" id="GO:0005737">
    <property type="term" value="C:cytoplasm"/>
    <property type="evidence" value="ECO:0007669"/>
    <property type="project" value="TreeGrafter"/>
</dbReference>
<dbReference type="Gene3D" id="3.40.50.300">
    <property type="entry name" value="P-loop containing nucleotide triphosphate hydrolases"/>
    <property type="match status" value="1"/>
</dbReference>